<sequence>MTETAKVADINCPYCDKPARFVSSREFYGRDYGTNLYVCTLCDARVGTHGRGKTPLGTLANGNLRNLRKMCHARIDPLWKSRKMSRKAVYMRLQKVMELTSEEAHIGMFNEHQCQKLIAIFERGEFWND</sequence>
<keyword evidence="2" id="KW-1185">Reference proteome</keyword>
<name>A0ABW0TG37_9BACL</name>
<dbReference type="RefSeq" id="WP_381429718.1">
    <property type="nucleotide sequence ID" value="NZ_JBHSNO010000001.1"/>
</dbReference>
<dbReference type="InterPro" id="IPR021686">
    <property type="entry name" value="DUF3268"/>
</dbReference>
<keyword evidence="1" id="KW-0862">Zinc</keyword>
<proteinExistence type="predicted"/>
<accession>A0ABW0TG37</accession>
<dbReference type="GO" id="GO:0008270">
    <property type="term" value="F:zinc ion binding"/>
    <property type="evidence" value="ECO:0007669"/>
    <property type="project" value="UniProtKB-KW"/>
</dbReference>
<dbReference type="EMBL" id="JBHSNO010000001">
    <property type="protein sequence ID" value="MFC5587578.1"/>
    <property type="molecule type" value="Genomic_DNA"/>
</dbReference>
<evidence type="ECO:0000313" key="2">
    <source>
        <dbReference type="Proteomes" id="UP001596109"/>
    </source>
</evidence>
<keyword evidence="1" id="KW-0863">Zinc-finger</keyword>
<dbReference type="Proteomes" id="UP001596109">
    <property type="component" value="Unassembled WGS sequence"/>
</dbReference>
<reference evidence="2" key="1">
    <citation type="journal article" date="2019" name="Int. J. Syst. Evol. Microbiol.">
        <title>The Global Catalogue of Microorganisms (GCM) 10K type strain sequencing project: providing services to taxonomists for standard genome sequencing and annotation.</title>
        <authorList>
            <consortium name="The Broad Institute Genomics Platform"/>
            <consortium name="The Broad Institute Genome Sequencing Center for Infectious Disease"/>
            <person name="Wu L."/>
            <person name="Ma J."/>
        </authorList>
    </citation>
    <scope>NUCLEOTIDE SEQUENCE [LARGE SCALE GENOMIC DNA]</scope>
    <source>
        <strain evidence="2">CGMCC 4.1434</strain>
    </source>
</reference>
<dbReference type="Pfam" id="PF11672">
    <property type="entry name" value="DUF3268"/>
    <property type="match status" value="1"/>
</dbReference>
<organism evidence="1 2">
    <name type="scientific">Sporosarcina soli</name>
    <dbReference type="NCBI Taxonomy" id="334736"/>
    <lineage>
        <taxon>Bacteria</taxon>
        <taxon>Bacillati</taxon>
        <taxon>Bacillota</taxon>
        <taxon>Bacilli</taxon>
        <taxon>Bacillales</taxon>
        <taxon>Caryophanaceae</taxon>
        <taxon>Sporosarcina</taxon>
    </lineage>
</organism>
<protein>
    <submittedName>
        <fullName evidence="1">Zinc-finger-containing protein</fullName>
    </submittedName>
</protein>
<keyword evidence="1" id="KW-0479">Metal-binding</keyword>
<evidence type="ECO:0000313" key="1">
    <source>
        <dbReference type="EMBL" id="MFC5587578.1"/>
    </source>
</evidence>
<comment type="caution">
    <text evidence="1">The sequence shown here is derived from an EMBL/GenBank/DDBJ whole genome shotgun (WGS) entry which is preliminary data.</text>
</comment>
<gene>
    <name evidence="1" type="ORF">ACFPRA_01475</name>
</gene>